<reference evidence="1" key="1">
    <citation type="submission" date="2023-02" db="EMBL/GenBank/DDBJ databases">
        <title>Polaribacter ponticola sp. nov., isolated from seawater.</title>
        <authorList>
            <person name="Baek J.H."/>
            <person name="Kim J.M."/>
            <person name="Choi D.G."/>
            <person name="Jeon C.O."/>
        </authorList>
    </citation>
    <scope>NUCLEOTIDE SEQUENCE</scope>
    <source>
        <strain evidence="1">MSW5</strain>
    </source>
</reference>
<protein>
    <submittedName>
        <fullName evidence="1">Alpha/beta hydrolase-fold protein</fullName>
    </submittedName>
</protein>
<evidence type="ECO:0000313" key="2">
    <source>
        <dbReference type="Proteomes" id="UP001151478"/>
    </source>
</evidence>
<dbReference type="InterPro" id="IPR029058">
    <property type="entry name" value="AB_hydrolase_fold"/>
</dbReference>
<evidence type="ECO:0000313" key="1">
    <source>
        <dbReference type="EMBL" id="MDD7913036.1"/>
    </source>
</evidence>
<name>A0ABT5S6A3_9FLAO</name>
<dbReference type="RefSeq" id="WP_265724247.1">
    <property type="nucleotide sequence ID" value="NZ_JAOSLC020000002.1"/>
</dbReference>
<comment type="caution">
    <text evidence="1">The sequence shown here is derived from an EMBL/GenBank/DDBJ whole genome shotgun (WGS) entry which is preliminary data.</text>
</comment>
<dbReference type="InterPro" id="IPR011990">
    <property type="entry name" value="TPR-like_helical_dom_sf"/>
</dbReference>
<dbReference type="EMBL" id="JAOSLC020000002">
    <property type="protein sequence ID" value="MDD7913036.1"/>
    <property type="molecule type" value="Genomic_DNA"/>
</dbReference>
<dbReference type="GO" id="GO:0016787">
    <property type="term" value="F:hydrolase activity"/>
    <property type="evidence" value="ECO:0007669"/>
    <property type="project" value="UniProtKB-KW"/>
</dbReference>
<gene>
    <name evidence="1" type="ORF">N5A56_000665</name>
</gene>
<organism evidence="1 2">
    <name type="scientific">Polaribacter ponticola</name>
    <dbReference type="NCBI Taxonomy" id="2978475"/>
    <lineage>
        <taxon>Bacteria</taxon>
        <taxon>Pseudomonadati</taxon>
        <taxon>Bacteroidota</taxon>
        <taxon>Flavobacteriia</taxon>
        <taxon>Flavobacteriales</taxon>
        <taxon>Flavobacteriaceae</taxon>
    </lineage>
</organism>
<dbReference type="Proteomes" id="UP001151478">
    <property type="component" value="Unassembled WGS sequence"/>
</dbReference>
<keyword evidence="2" id="KW-1185">Reference proteome</keyword>
<dbReference type="Gene3D" id="1.25.40.10">
    <property type="entry name" value="Tetratricopeptide repeat domain"/>
    <property type="match status" value="1"/>
</dbReference>
<sequence>MIKNSLTLIFILFYFFSYSQKTIQKGLESDILETTRDIKIYIPQGYEKDSIKNYPLAIVLDEDYMFDLYVGNAVLFSKKDKAPKQIVVGISMEDTKGNDISFDRNSGKLTGSAKNFYEFIRDEVLFYVESNYRTSPFITLIGQGYSANLITHFLQEKTAFINSFICLNPSFSDFIGEELISYQLHRFGKEDNTFYFYTNNSDSFSSKKQVKIDQVQKGLSLLEIKNFNIINDITNTSSSVSAISEALPRALTKVFEVYSSISKEEYEKNIKELTPLDAISYLENKYLEIEFLFGSDLGIREKDIYAIENIIIEKENGDRLRDFGKMILKLFPSSPLGEYYIGRYYESGKMFKKALKYYKIGYGKMDPSDKNADAFYENILRIGGQ</sequence>
<accession>A0ABT5S6A3</accession>
<dbReference type="InterPro" id="IPR000801">
    <property type="entry name" value="Esterase-like"/>
</dbReference>
<dbReference type="Pfam" id="PF00756">
    <property type="entry name" value="Esterase"/>
    <property type="match status" value="1"/>
</dbReference>
<dbReference type="Gene3D" id="3.40.50.1820">
    <property type="entry name" value="alpha/beta hydrolase"/>
    <property type="match status" value="1"/>
</dbReference>
<keyword evidence="1" id="KW-0378">Hydrolase</keyword>
<proteinExistence type="predicted"/>
<dbReference type="SUPFAM" id="SSF53474">
    <property type="entry name" value="alpha/beta-Hydrolases"/>
    <property type="match status" value="1"/>
</dbReference>